<accession>A0A212IS94</accession>
<dbReference type="AlphaFoldDB" id="A0A212IS94"/>
<organism evidence="3">
    <name type="scientific">uncultured Citrobacter sp</name>
    <dbReference type="NCBI Taxonomy" id="200446"/>
    <lineage>
        <taxon>Bacteria</taxon>
        <taxon>Pseudomonadati</taxon>
        <taxon>Pseudomonadota</taxon>
        <taxon>Gammaproteobacteria</taxon>
        <taxon>Enterobacterales</taxon>
        <taxon>Enterobacteriaceae</taxon>
        <taxon>Citrobacter</taxon>
        <taxon>environmental samples</taxon>
    </lineage>
</organism>
<evidence type="ECO:0000313" key="3">
    <source>
        <dbReference type="EMBL" id="SBV69666.1"/>
    </source>
</evidence>
<name>A0A212IS94_9ENTR</name>
<protein>
    <submittedName>
        <fullName evidence="3">Uncharacterized protein</fullName>
    </submittedName>
</protein>
<reference evidence="3" key="1">
    <citation type="submission" date="2016-04" db="EMBL/GenBank/DDBJ databases">
        <authorList>
            <person name="Evans L.H."/>
            <person name="Alamgir A."/>
            <person name="Owens N."/>
            <person name="Weber N.D."/>
            <person name="Virtaneva K."/>
            <person name="Barbian K."/>
            <person name="Babar A."/>
            <person name="Rosenke K."/>
        </authorList>
    </citation>
    <scope>NUCLEOTIDE SEQUENCE</scope>
    <source>
        <strain evidence="3">86-2</strain>
        <strain evidence="2">92-3</strain>
    </source>
</reference>
<evidence type="ECO:0000313" key="2">
    <source>
        <dbReference type="EMBL" id="SBV66733.1"/>
    </source>
</evidence>
<feature type="compositionally biased region" description="Polar residues" evidence="1">
    <location>
        <begin position="11"/>
        <end position="23"/>
    </location>
</feature>
<evidence type="ECO:0000256" key="1">
    <source>
        <dbReference type="SAM" id="MobiDB-lite"/>
    </source>
</evidence>
<dbReference type="EMBL" id="FLUB01000019">
    <property type="protein sequence ID" value="SBV66733.1"/>
    <property type="molecule type" value="Genomic_DNA"/>
</dbReference>
<feature type="compositionally biased region" description="Basic and acidic residues" evidence="1">
    <location>
        <begin position="1"/>
        <end position="10"/>
    </location>
</feature>
<proteinExistence type="predicted"/>
<gene>
    <name evidence="3" type="ORF">KL86CIT2_80033</name>
    <name evidence="2" type="ORF">KM92CIT3_70269</name>
</gene>
<sequence>MLNAHADTKGVRQSPTMSADIVTNTESSMLVTAGGIISQERADKNVDMGGSGKLNERVSFSVINTCVRTIAGRR</sequence>
<feature type="region of interest" description="Disordered" evidence="1">
    <location>
        <begin position="1"/>
        <end position="23"/>
    </location>
</feature>
<dbReference type="EMBL" id="FLUA01000082">
    <property type="protein sequence ID" value="SBV69666.1"/>
    <property type="molecule type" value="Genomic_DNA"/>
</dbReference>